<evidence type="ECO:0000313" key="2">
    <source>
        <dbReference type="EMBL" id="KDR40142.1"/>
    </source>
</evidence>
<dbReference type="EMBL" id="JFHC01000045">
    <property type="protein sequence ID" value="KDR40142.1"/>
    <property type="molecule type" value="Genomic_DNA"/>
</dbReference>
<dbReference type="Proteomes" id="UP000027466">
    <property type="component" value="Unassembled WGS sequence"/>
</dbReference>
<dbReference type="InterPro" id="IPR016181">
    <property type="entry name" value="Acyl_CoA_acyltransferase"/>
</dbReference>
<keyword evidence="2" id="KW-0808">Transferase</keyword>
<sequence>MTTPTSSVDLAVAAWHDAIEAFCRLQPHGYMKEGPHGTRSIMSGTPVPVLNAVISTTRKPEVAELSEFAASYRNEGLPWSIQLRGNPVDSAIAQIAADRGLTKSFILPFMTKHLDADDTDASPLDKISVRRVPAEDHETYNSALAAGYEAPDQVFRGLSAPNVLSAEGMTAYLVEEDGTAVATSFGVFLNGHVGIFNISTRPAYRRRGYARAATTAVLRDAYAQGARTAFLHCTPAGRGVYESLGFATSEEWQVYAAP</sequence>
<name>A0A069PII2_9BURK</name>
<dbReference type="RefSeq" id="WP_035934082.1">
    <property type="nucleotide sequence ID" value="NZ_CADFFX010000002.1"/>
</dbReference>
<evidence type="ECO:0000259" key="1">
    <source>
        <dbReference type="PROSITE" id="PS51186"/>
    </source>
</evidence>
<gene>
    <name evidence="2" type="ORF">BG61_27240</name>
</gene>
<dbReference type="Pfam" id="PF00583">
    <property type="entry name" value="Acetyltransf_1"/>
    <property type="match status" value="1"/>
</dbReference>
<dbReference type="AlphaFoldDB" id="A0A069PII2"/>
<dbReference type="GO" id="GO:0016747">
    <property type="term" value="F:acyltransferase activity, transferring groups other than amino-acyl groups"/>
    <property type="evidence" value="ECO:0007669"/>
    <property type="project" value="InterPro"/>
</dbReference>
<feature type="domain" description="N-acetyltransferase" evidence="1">
    <location>
        <begin position="127"/>
        <end position="258"/>
    </location>
</feature>
<dbReference type="STRING" id="60547.GCA_000751215_03668"/>
<dbReference type="InterPro" id="IPR000182">
    <property type="entry name" value="GNAT_dom"/>
</dbReference>
<dbReference type="SUPFAM" id="SSF55729">
    <property type="entry name" value="Acyl-CoA N-acyltransferases (Nat)"/>
    <property type="match status" value="1"/>
</dbReference>
<organism evidence="2 3">
    <name type="scientific">Caballeronia glathei</name>
    <dbReference type="NCBI Taxonomy" id="60547"/>
    <lineage>
        <taxon>Bacteria</taxon>
        <taxon>Pseudomonadati</taxon>
        <taxon>Pseudomonadota</taxon>
        <taxon>Betaproteobacteria</taxon>
        <taxon>Burkholderiales</taxon>
        <taxon>Burkholderiaceae</taxon>
        <taxon>Caballeronia</taxon>
    </lineage>
</organism>
<keyword evidence="3" id="KW-1185">Reference proteome</keyword>
<dbReference type="PROSITE" id="PS51186">
    <property type="entry name" value="GNAT"/>
    <property type="match status" value="1"/>
</dbReference>
<dbReference type="Gene3D" id="3.40.630.30">
    <property type="match status" value="1"/>
</dbReference>
<reference evidence="2 3" key="1">
    <citation type="submission" date="2014-03" db="EMBL/GenBank/DDBJ databases">
        <title>Draft Genome Sequences of Four Burkholderia Strains.</title>
        <authorList>
            <person name="Liu X.Y."/>
            <person name="Li C.X."/>
            <person name="Xu J.H."/>
        </authorList>
    </citation>
    <scope>NUCLEOTIDE SEQUENCE [LARGE SCALE GENOMIC DNA]</scope>
    <source>
        <strain evidence="2 3">DSM 50014</strain>
    </source>
</reference>
<comment type="caution">
    <text evidence="2">The sequence shown here is derived from an EMBL/GenBank/DDBJ whole genome shotgun (WGS) entry which is preliminary data.</text>
</comment>
<proteinExistence type="predicted"/>
<protein>
    <submittedName>
        <fullName evidence="2">GCN5 family acetyltransferase</fullName>
    </submittedName>
</protein>
<evidence type="ECO:0000313" key="3">
    <source>
        <dbReference type="Proteomes" id="UP000027466"/>
    </source>
</evidence>
<accession>A0A069PII2</accession>
<dbReference type="CDD" id="cd04301">
    <property type="entry name" value="NAT_SF"/>
    <property type="match status" value="1"/>
</dbReference>